<keyword evidence="1" id="KW-1133">Transmembrane helix</keyword>
<reference evidence="3" key="1">
    <citation type="submission" date="2020-10" db="EMBL/GenBank/DDBJ databases">
        <authorList>
            <person name="Gilroy R."/>
        </authorList>
    </citation>
    <scope>NUCLEOTIDE SEQUENCE</scope>
    <source>
        <strain evidence="3">CHK154-7741</strain>
    </source>
</reference>
<keyword evidence="1" id="KW-0472">Membrane</keyword>
<protein>
    <recommendedName>
        <fullName evidence="2">Glycine-rich domain-containing protein</fullName>
    </recommendedName>
</protein>
<accession>A0A9D1SSA4</accession>
<comment type="caution">
    <text evidence="3">The sequence shown here is derived from an EMBL/GenBank/DDBJ whole genome shotgun (WGS) entry which is preliminary data.</text>
</comment>
<reference evidence="3" key="2">
    <citation type="journal article" date="2021" name="PeerJ">
        <title>Extensive microbial diversity within the chicken gut microbiome revealed by metagenomics and culture.</title>
        <authorList>
            <person name="Gilroy R."/>
            <person name="Ravi A."/>
            <person name="Getino M."/>
            <person name="Pursley I."/>
            <person name="Horton D.L."/>
            <person name="Alikhan N.F."/>
            <person name="Baker D."/>
            <person name="Gharbi K."/>
            <person name="Hall N."/>
            <person name="Watson M."/>
            <person name="Adriaenssens E.M."/>
            <person name="Foster-Nyarko E."/>
            <person name="Jarju S."/>
            <person name="Secka A."/>
            <person name="Antonio M."/>
            <person name="Oren A."/>
            <person name="Chaudhuri R.R."/>
            <person name="La Ragione R."/>
            <person name="Hildebrand F."/>
            <person name="Pallen M.J."/>
        </authorList>
    </citation>
    <scope>NUCLEOTIDE SEQUENCE</scope>
    <source>
        <strain evidence="3">CHK154-7741</strain>
    </source>
</reference>
<dbReference type="Pfam" id="PF21722">
    <property type="entry name" value="Gly_rich_2"/>
    <property type="match status" value="1"/>
</dbReference>
<dbReference type="AlphaFoldDB" id="A0A9D1SSA4"/>
<organism evidence="3 4">
    <name type="scientific">Candidatus Limenecus avicola</name>
    <dbReference type="NCBI Taxonomy" id="2840847"/>
    <lineage>
        <taxon>Bacteria</taxon>
        <taxon>Bacillati</taxon>
        <taxon>Bacillota</taxon>
        <taxon>Clostridia</taxon>
        <taxon>Eubacteriales</taxon>
        <taxon>Clostridiaceae</taxon>
        <taxon>Clostridiaceae incertae sedis</taxon>
        <taxon>Candidatus Limenecus</taxon>
    </lineage>
</organism>
<dbReference type="EMBL" id="DVOD01000055">
    <property type="protein sequence ID" value="HIU92951.1"/>
    <property type="molecule type" value="Genomic_DNA"/>
</dbReference>
<feature type="transmembrane region" description="Helical" evidence="1">
    <location>
        <begin position="20"/>
        <end position="39"/>
    </location>
</feature>
<evidence type="ECO:0000313" key="4">
    <source>
        <dbReference type="Proteomes" id="UP000886748"/>
    </source>
</evidence>
<evidence type="ECO:0000313" key="3">
    <source>
        <dbReference type="EMBL" id="HIU92951.1"/>
    </source>
</evidence>
<keyword evidence="1" id="KW-0812">Transmembrane</keyword>
<proteinExistence type="predicted"/>
<sequence>MKKIYREKFAIYKGFSLAEALITLLIVCVITIASVPVITKKHRAKLNLPHGVYACYWNGDNLVAKYSINGKESDGKVVYDSEEGRYGCEFNPPTGAKNFVATIVGGGGGGAGAGIAGSNSYKVYASDSGVSTSYTAEETAYYEFLVAGAGGGGGSVWDEGFCANAREGWPCAGSASPGAVVITKPQLFPKGTVFNIAAGQGGSPGNQFAAGQRGGDSYVKVGSTHVIYAQGGGGGFSADLKASPNNKFYYSDSLGTPSGTGLTVVRYVALKSPIKSTAPDGQSGAMISGLQSGKPGGYYYKGFDIRTAKAETATAQWYQFEMPGAYLLDDNWNVRTFSRTGMAGIVLCSGIAKQTTYAESKGMNAGRPYRNTLLTKSIMDEFYVSQYENQAMPFAAGSSGEVDDGACGATNEAYYTVRGGRGVIAMKWKNFYAGLGGSSGSVTQIPYAEMPQKSLLFPGKGGKGGKGSIVAAGNTGQTAGSSGEQSYIKNGTKIFGGSGAAGIDISNEKSYSIQKNDDGIPVGGNGKLADVLTSKKIDTGGYGGYNNGNLNNYGLTQSVFEGGAAAAGFNKIFGAGAGGGGGAASLNGDNSENITPGDGGNGTSGLVLIQW</sequence>
<evidence type="ECO:0000256" key="1">
    <source>
        <dbReference type="SAM" id="Phobius"/>
    </source>
</evidence>
<name>A0A9D1SSA4_9CLOT</name>
<feature type="domain" description="Glycine-rich" evidence="2">
    <location>
        <begin position="133"/>
        <end position="428"/>
    </location>
</feature>
<dbReference type="Proteomes" id="UP000886748">
    <property type="component" value="Unassembled WGS sequence"/>
</dbReference>
<evidence type="ECO:0000259" key="2">
    <source>
        <dbReference type="Pfam" id="PF21722"/>
    </source>
</evidence>
<gene>
    <name evidence="3" type="ORF">IAD26_07450</name>
</gene>
<dbReference type="InterPro" id="IPR049304">
    <property type="entry name" value="Gly_rich_dom"/>
</dbReference>